<dbReference type="EMBL" id="GL891305">
    <property type="protein sequence ID" value="EGO56971.1"/>
    <property type="molecule type" value="Genomic_DNA"/>
</dbReference>
<dbReference type="AlphaFoldDB" id="F8MNK3"/>
<reference evidence="2" key="1">
    <citation type="journal article" date="2011" name="Genetics">
        <title>Massive changes in genome architecture accompany the transition to self-fertility in the filamentous fungus Neurospora tetrasperma.</title>
        <authorList>
            <person name="Ellison C.E."/>
            <person name="Stajich J.E."/>
            <person name="Jacobson D.J."/>
            <person name="Natvig D.O."/>
            <person name="Lapidus A."/>
            <person name="Foster B."/>
            <person name="Aerts A."/>
            <person name="Riley R."/>
            <person name="Lindquist E.A."/>
            <person name="Grigoriev I.V."/>
            <person name="Taylor J.W."/>
        </authorList>
    </citation>
    <scope>NUCLEOTIDE SEQUENCE [LARGE SCALE GENOMIC DNA]</scope>
    <source>
        <strain evidence="2">FGSC 2508 / P0657</strain>
    </source>
</reference>
<feature type="non-terminal residue" evidence="1">
    <location>
        <position position="1"/>
    </location>
</feature>
<name>F8MNK3_NEUT8</name>
<dbReference type="RefSeq" id="XP_009852510.1">
    <property type="nucleotide sequence ID" value="XM_009854208.1"/>
</dbReference>
<dbReference type="KEGG" id="nte:NEUTE1DRAFT117547"/>
<dbReference type="HOGENOM" id="CLU_2606609_0_0_1"/>
<protein>
    <submittedName>
        <fullName evidence="1">Uncharacterized protein</fullName>
    </submittedName>
</protein>
<accession>F8MNK3</accession>
<evidence type="ECO:0000313" key="1">
    <source>
        <dbReference type="EMBL" id="EGO56971.1"/>
    </source>
</evidence>
<organism evidence="1 2">
    <name type="scientific">Neurospora tetrasperma (strain FGSC 2508 / ATCC MYA-4615 / P0657)</name>
    <dbReference type="NCBI Taxonomy" id="510951"/>
    <lineage>
        <taxon>Eukaryota</taxon>
        <taxon>Fungi</taxon>
        <taxon>Dikarya</taxon>
        <taxon>Ascomycota</taxon>
        <taxon>Pezizomycotina</taxon>
        <taxon>Sordariomycetes</taxon>
        <taxon>Sordariomycetidae</taxon>
        <taxon>Sordariales</taxon>
        <taxon>Sordariaceae</taxon>
        <taxon>Neurospora</taxon>
    </lineage>
</organism>
<keyword evidence="2" id="KW-1185">Reference proteome</keyword>
<proteinExistence type="predicted"/>
<gene>
    <name evidence="1" type="ORF">NEUTE1DRAFT_117547</name>
</gene>
<dbReference type="Proteomes" id="UP000008065">
    <property type="component" value="Unassembled WGS sequence"/>
</dbReference>
<evidence type="ECO:0000313" key="2">
    <source>
        <dbReference type="Proteomes" id="UP000008065"/>
    </source>
</evidence>
<dbReference type="GeneID" id="20823325"/>
<sequence>MTQPIMQRLADWYRAAYERLVVEEKKIDGVVGENETVDEEVEVEVEVEVEGEGWGEEGVGVLSAATLITTSLLRVVVER</sequence>
<dbReference type="VEuPathDB" id="FungiDB:NEUTE1DRAFT_117547"/>